<keyword evidence="1" id="KW-0413">Isomerase</keyword>
<dbReference type="Proteomes" id="UP001183648">
    <property type="component" value="Unassembled WGS sequence"/>
</dbReference>
<proteinExistence type="predicted"/>
<dbReference type="InterPro" id="IPR036249">
    <property type="entry name" value="Thioredoxin-like_sf"/>
</dbReference>
<dbReference type="EMBL" id="JAVDYG010000001">
    <property type="protein sequence ID" value="MDR7364205.1"/>
    <property type="molecule type" value="Genomic_DNA"/>
</dbReference>
<keyword evidence="2" id="KW-1185">Reference proteome</keyword>
<name>A0ABU2C0P8_9ACTN</name>
<dbReference type="SUPFAM" id="SSF52833">
    <property type="entry name" value="Thioredoxin-like"/>
    <property type="match status" value="1"/>
</dbReference>
<organism evidence="1 2">
    <name type="scientific">Nocardioides marmoribigeumensis</name>
    <dbReference type="NCBI Taxonomy" id="433649"/>
    <lineage>
        <taxon>Bacteria</taxon>
        <taxon>Bacillati</taxon>
        <taxon>Actinomycetota</taxon>
        <taxon>Actinomycetes</taxon>
        <taxon>Propionibacteriales</taxon>
        <taxon>Nocardioidaceae</taxon>
        <taxon>Nocardioides</taxon>
    </lineage>
</organism>
<reference evidence="1 2" key="1">
    <citation type="submission" date="2023-07" db="EMBL/GenBank/DDBJ databases">
        <title>Sequencing the genomes of 1000 actinobacteria strains.</title>
        <authorList>
            <person name="Klenk H.-P."/>
        </authorList>
    </citation>
    <scope>NUCLEOTIDE SEQUENCE [LARGE SCALE GENOMIC DNA]</scope>
    <source>
        <strain evidence="1 2">DSM 19426</strain>
    </source>
</reference>
<dbReference type="Pfam" id="PF22234">
    <property type="entry name" value="Rv2466c-like"/>
    <property type="match status" value="1"/>
</dbReference>
<dbReference type="InterPro" id="IPR053977">
    <property type="entry name" value="Rv2466c-like"/>
</dbReference>
<sequence>MTSTHVASTPTTSDRQEVTFWFDPLCPWAWMSSRWLLEAAKVRDLDPRFQVMSLAVLNEGREELPEEYREFLQHAWGPVRVCIAAAEQHGDEVLLPLYTALGNRIHVAGRNSPEERPAVIAEALAEVGLPASLAEAADSDEHDDALRQSHKRGISLVGEDVGTPVIAVDDVAFFGPVVTPAPKGEDAGRLWDGVVLVAGTPGFYELKRSREKGPDFS</sequence>
<gene>
    <name evidence="1" type="ORF">J2S63_003758</name>
</gene>
<protein>
    <submittedName>
        <fullName evidence="1">DsbA family dithiol-disulfide isomerase</fullName>
    </submittedName>
</protein>
<dbReference type="Gene3D" id="3.40.30.10">
    <property type="entry name" value="Glutaredoxin"/>
    <property type="match status" value="1"/>
</dbReference>
<dbReference type="RefSeq" id="WP_310305598.1">
    <property type="nucleotide sequence ID" value="NZ_BAAAPS010000005.1"/>
</dbReference>
<evidence type="ECO:0000313" key="2">
    <source>
        <dbReference type="Proteomes" id="UP001183648"/>
    </source>
</evidence>
<comment type="caution">
    <text evidence="1">The sequence shown here is derived from an EMBL/GenBank/DDBJ whole genome shotgun (WGS) entry which is preliminary data.</text>
</comment>
<accession>A0ABU2C0P8</accession>
<dbReference type="GO" id="GO:0016853">
    <property type="term" value="F:isomerase activity"/>
    <property type="evidence" value="ECO:0007669"/>
    <property type="project" value="UniProtKB-KW"/>
</dbReference>
<evidence type="ECO:0000313" key="1">
    <source>
        <dbReference type="EMBL" id="MDR7364205.1"/>
    </source>
</evidence>